<dbReference type="Pfam" id="PF01288">
    <property type="entry name" value="HPPK"/>
    <property type="match status" value="1"/>
</dbReference>
<keyword evidence="13" id="KW-1185">Reference proteome</keyword>
<evidence type="ECO:0000259" key="9">
    <source>
        <dbReference type="PROSITE" id="PS00794"/>
    </source>
</evidence>
<dbReference type="Proteomes" id="UP000321598">
    <property type="component" value="Unassembled WGS sequence"/>
</dbReference>
<dbReference type="InterPro" id="IPR035907">
    <property type="entry name" value="Hppk_sf"/>
</dbReference>
<dbReference type="GO" id="GO:0046656">
    <property type="term" value="P:folic acid biosynthetic process"/>
    <property type="evidence" value="ECO:0007669"/>
    <property type="project" value="UniProtKB-KW"/>
</dbReference>
<dbReference type="OrthoDB" id="9808041at2"/>
<keyword evidence="7" id="KW-0067">ATP-binding</keyword>
<evidence type="ECO:0000256" key="5">
    <source>
        <dbReference type="ARBA" id="ARBA00022741"/>
    </source>
</evidence>
<dbReference type="PANTHER" id="PTHR43071">
    <property type="entry name" value="2-AMINO-4-HYDROXY-6-HYDROXYMETHYLDIHYDROPTERIDINE PYROPHOSPHOKINASE"/>
    <property type="match status" value="1"/>
</dbReference>
<dbReference type="GO" id="GO:0005524">
    <property type="term" value="F:ATP binding"/>
    <property type="evidence" value="ECO:0007669"/>
    <property type="project" value="UniProtKB-KW"/>
</dbReference>
<dbReference type="SUPFAM" id="SSF55083">
    <property type="entry name" value="6-hydroxymethyl-7,8-dihydropterin pyrophosphokinase, HPPK"/>
    <property type="match status" value="1"/>
</dbReference>
<evidence type="ECO:0000256" key="4">
    <source>
        <dbReference type="ARBA" id="ARBA00022679"/>
    </source>
</evidence>
<dbReference type="GO" id="GO:0003848">
    <property type="term" value="F:2-amino-4-hydroxy-6-hydroxymethyldihydropteridine diphosphokinase activity"/>
    <property type="evidence" value="ECO:0007669"/>
    <property type="project" value="UniProtKB-EC"/>
</dbReference>
<evidence type="ECO:0000256" key="3">
    <source>
        <dbReference type="ARBA" id="ARBA00013253"/>
    </source>
</evidence>
<proteinExistence type="predicted"/>
<dbReference type="RefSeq" id="WP_002509818.1">
    <property type="nucleotide sequence ID" value="NZ_AP019698.1"/>
</dbReference>
<evidence type="ECO:0000256" key="1">
    <source>
        <dbReference type="ARBA" id="ARBA00000198"/>
    </source>
</evidence>
<dbReference type="GO" id="GO:0046654">
    <property type="term" value="P:tetrahydrofolate biosynthetic process"/>
    <property type="evidence" value="ECO:0007669"/>
    <property type="project" value="UniProtKB-UniPathway"/>
</dbReference>
<comment type="catalytic activity">
    <reaction evidence="1">
        <text>6-hydroxymethyl-7,8-dihydropterin + ATP = (7,8-dihydropterin-6-yl)methyl diphosphate + AMP + H(+)</text>
        <dbReference type="Rhea" id="RHEA:11412"/>
        <dbReference type="ChEBI" id="CHEBI:15378"/>
        <dbReference type="ChEBI" id="CHEBI:30616"/>
        <dbReference type="ChEBI" id="CHEBI:44841"/>
        <dbReference type="ChEBI" id="CHEBI:72950"/>
        <dbReference type="ChEBI" id="CHEBI:456215"/>
        <dbReference type="EC" id="2.7.6.3"/>
    </reaction>
</comment>
<dbReference type="PROSITE" id="PS00794">
    <property type="entry name" value="HPPK"/>
    <property type="match status" value="1"/>
</dbReference>
<dbReference type="EMBL" id="UGZE01000001">
    <property type="protein sequence ID" value="SUJ27804.1"/>
    <property type="molecule type" value="Genomic_DNA"/>
</dbReference>
<dbReference type="NCBIfam" id="TIGR01498">
    <property type="entry name" value="folK"/>
    <property type="match status" value="1"/>
</dbReference>
<evidence type="ECO:0000256" key="7">
    <source>
        <dbReference type="ARBA" id="ARBA00022840"/>
    </source>
</evidence>
<evidence type="ECO:0000256" key="8">
    <source>
        <dbReference type="ARBA" id="ARBA00022909"/>
    </source>
</evidence>
<dbReference type="EMBL" id="BKAV01000030">
    <property type="protein sequence ID" value="GEQ01220.1"/>
    <property type="molecule type" value="Genomic_DNA"/>
</dbReference>
<protein>
    <recommendedName>
        <fullName evidence="3">2-amino-4-hydroxy-6-hydroxymethyldihydropteridine diphosphokinase</fullName>
        <ecNumber evidence="3">2.7.6.3</ecNumber>
    </recommendedName>
</protein>
<dbReference type="GeneID" id="97288739"/>
<dbReference type="InterPro" id="IPR000550">
    <property type="entry name" value="Hppk"/>
</dbReference>
<evidence type="ECO:0000256" key="6">
    <source>
        <dbReference type="ARBA" id="ARBA00022777"/>
    </source>
</evidence>
<accession>A0A2T7BSG8</accession>
<dbReference type="STRING" id="1212545.SARL_05393"/>
<sequence length="159" mass="18229">MTYAYLGLGSNVGDRLSQLEQAIEILDHTENINVTQVSPVYETEPVGYVEQPQFLNLCIEVETSLTPKMLLQKCLQTEHQLHRVRDIRWGPRTLDVDILLYGDDIIEEADLVIPHPRMFERAFVLIPLNDIAGAYKEPRSHKTIEELVIPDDSVKKYKA</sequence>
<keyword evidence="5" id="KW-0547">Nucleotide-binding</keyword>
<evidence type="ECO:0000313" key="12">
    <source>
        <dbReference type="Proteomes" id="UP000254956"/>
    </source>
</evidence>
<keyword evidence="8" id="KW-0289">Folate biosynthesis</keyword>
<dbReference type="Proteomes" id="UP000254956">
    <property type="component" value="Unassembled WGS sequence"/>
</dbReference>
<dbReference type="CDD" id="cd00483">
    <property type="entry name" value="HPPK"/>
    <property type="match status" value="1"/>
</dbReference>
<feature type="domain" description="7,8-dihydro-6-hydroxymethylpterin-pyrophosphokinase" evidence="9">
    <location>
        <begin position="88"/>
        <end position="99"/>
    </location>
</feature>
<comment type="pathway">
    <text evidence="2">Cofactor biosynthesis; tetrahydrofolate biosynthesis; 2-amino-4-hydroxy-6-hydroxymethyl-7,8-dihydropteridine diphosphate from 7,8-dihydroneopterin triphosphate: step 4/4.</text>
</comment>
<evidence type="ECO:0000313" key="13">
    <source>
        <dbReference type="Proteomes" id="UP000321598"/>
    </source>
</evidence>
<name>A0A2T7BSG8_9STAP</name>
<dbReference type="GO" id="GO:0016301">
    <property type="term" value="F:kinase activity"/>
    <property type="evidence" value="ECO:0007669"/>
    <property type="project" value="UniProtKB-KW"/>
</dbReference>
<dbReference type="UniPathway" id="UPA00077">
    <property type="reaction ID" value="UER00155"/>
</dbReference>
<dbReference type="PANTHER" id="PTHR43071:SF1">
    <property type="entry name" value="2-AMINO-4-HYDROXY-6-HYDROXYMETHYLDIHYDROPTERIDINE PYROPHOSPHOKINASE"/>
    <property type="match status" value="1"/>
</dbReference>
<reference evidence="11 12" key="1">
    <citation type="submission" date="2018-06" db="EMBL/GenBank/DDBJ databases">
        <authorList>
            <consortium name="Pathogen Informatics"/>
            <person name="Doyle S."/>
        </authorList>
    </citation>
    <scope>NUCLEOTIDE SEQUENCE [LARGE SCALE GENOMIC DNA]</scope>
    <source>
        <strain evidence="11 12">NCTC12413</strain>
    </source>
</reference>
<keyword evidence="6 11" id="KW-0418">Kinase</keyword>
<dbReference type="AlphaFoldDB" id="A0A2T7BSG8"/>
<keyword evidence="4 11" id="KW-0808">Transferase</keyword>
<organism evidence="11 12">
    <name type="scientific">Staphylococcus arlettae</name>
    <dbReference type="NCBI Taxonomy" id="29378"/>
    <lineage>
        <taxon>Bacteria</taxon>
        <taxon>Bacillati</taxon>
        <taxon>Bacillota</taxon>
        <taxon>Bacilli</taxon>
        <taxon>Bacillales</taxon>
        <taxon>Staphylococcaceae</taxon>
        <taxon>Staphylococcus</taxon>
    </lineage>
</organism>
<evidence type="ECO:0000313" key="11">
    <source>
        <dbReference type="EMBL" id="SUJ27804.1"/>
    </source>
</evidence>
<dbReference type="Gene3D" id="3.30.70.560">
    <property type="entry name" value="7,8-Dihydro-6-hydroxymethylpterin-pyrophosphokinase HPPK"/>
    <property type="match status" value="1"/>
</dbReference>
<dbReference type="EC" id="2.7.6.3" evidence="3"/>
<reference evidence="10 13" key="2">
    <citation type="submission" date="2019-07" db="EMBL/GenBank/DDBJ databases">
        <title>Whole genome shotgun sequence of Staphylococcus arlettae NBRC 109765.</title>
        <authorList>
            <person name="Hosoyama A."/>
            <person name="Uohara A."/>
            <person name="Ohji S."/>
            <person name="Ichikawa N."/>
        </authorList>
    </citation>
    <scope>NUCLEOTIDE SEQUENCE [LARGE SCALE GENOMIC DNA]</scope>
    <source>
        <strain evidence="10 13">NBRC 109765</strain>
    </source>
</reference>
<gene>
    <name evidence="11" type="primary">folK</name>
    <name evidence="11" type="ORF">NCTC12413_02459</name>
    <name evidence="10" type="ORF">SAR03_22570</name>
</gene>
<evidence type="ECO:0000313" key="10">
    <source>
        <dbReference type="EMBL" id="GEQ01220.1"/>
    </source>
</evidence>
<evidence type="ECO:0000256" key="2">
    <source>
        <dbReference type="ARBA" id="ARBA00005051"/>
    </source>
</evidence>